<dbReference type="Proteomes" id="UP001165289">
    <property type="component" value="Unassembled WGS sequence"/>
</dbReference>
<keyword evidence="3 12" id="KW-0732">Signal</keyword>
<dbReference type="Pfam" id="PF02275">
    <property type="entry name" value="CBAH"/>
    <property type="match status" value="1"/>
</dbReference>
<dbReference type="InterPro" id="IPR029130">
    <property type="entry name" value="Acid_ceramidase_N"/>
</dbReference>
<gene>
    <name evidence="15" type="ORF">LOD99_16144</name>
</gene>
<evidence type="ECO:0000313" key="16">
    <source>
        <dbReference type="Proteomes" id="UP001165289"/>
    </source>
</evidence>
<evidence type="ECO:0000256" key="1">
    <source>
        <dbReference type="ARBA" id="ARBA00004872"/>
    </source>
</evidence>
<evidence type="ECO:0000256" key="7">
    <source>
        <dbReference type="ARBA" id="ARBA00038527"/>
    </source>
</evidence>
<dbReference type="GO" id="GO:0047412">
    <property type="term" value="F:N-(long-chain-acyl)ethanolamine deacylase activity"/>
    <property type="evidence" value="ECO:0007669"/>
    <property type="project" value="UniProtKB-EC"/>
</dbReference>
<keyword evidence="6" id="KW-0325">Glycoprotein</keyword>
<evidence type="ECO:0000256" key="2">
    <source>
        <dbReference type="ARBA" id="ARBA00005730"/>
    </source>
</evidence>
<comment type="similarity">
    <text evidence="2 10">Belongs to the acid ceramidase family.</text>
</comment>
<dbReference type="GO" id="GO:0006631">
    <property type="term" value="P:fatty acid metabolic process"/>
    <property type="evidence" value="ECO:0007669"/>
    <property type="project" value="InterPro"/>
</dbReference>
<evidence type="ECO:0000256" key="12">
    <source>
        <dbReference type="SAM" id="SignalP"/>
    </source>
</evidence>
<comment type="pathway">
    <text evidence="1">Lipid metabolism; fatty acid metabolism.</text>
</comment>
<reference evidence="15 16" key="1">
    <citation type="journal article" date="2023" name="BMC Biol.">
        <title>The compact genome of the sponge Oopsacas minuta (Hexactinellida) is lacking key metazoan core genes.</title>
        <authorList>
            <person name="Santini S."/>
            <person name="Schenkelaars Q."/>
            <person name="Jourda C."/>
            <person name="Duchesne M."/>
            <person name="Belahbib H."/>
            <person name="Rocher C."/>
            <person name="Selva M."/>
            <person name="Riesgo A."/>
            <person name="Vervoort M."/>
            <person name="Leys S.P."/>
            <person name="Kodjabachian L."/>
            <person name="Le Bivic A."/>
            <person name="Borchiellini C."/>
            <person name="Claverie J.M."/>
            <person name="Renard E."/>
        </authorList>
    </citation>
    <scope>NUCLEOTIDE SEQUENCE [LARGE SCALE GENOMIC DNA]</scope>
    <source>
        <strain evidence="15">SPO-2</strain>
    </source>
</reference>
<dbReference type="GO" id="GO:0017064">
    <property type="term" value="F:fatty acid amide hydrolase activity"/>
    <property type="evidence" value="ECO:0007669"/>
    <property type="project" value="InterPro"/>
</dbReference>
<dbReference type="EMBL" id="JAKMXF010000133">
    <property type="protein sequence ID" value="KAI6656841.1"/>
    <property type="molecule type" value="Genomic_DNA"/>
</dbReference>
<dbReference type="PANTHER" id="PTHR28583">
    <property type="entry name" value="ACID AMIDASE"/>
    <property type="match status" value="1"/>
</dbReference>
<feature type="chain" id="PRO_5043742529" description="N-acylethanolamine-hydrolyzing acid amidase" evidence="12">
    <location>
        <begin position="25"/>
        <end position="357"/>
    </location>
</feature>
<keyword evidence="4 10" id="KW-0378">Hydrolase</keyword>
<comment type="caution">
    <text evidence="15">The sequence shown here is derived from an EMBL/GenBank/DDBJ whole genome shotgun (WGS) entry which is preliminary data.</text>
</comment>
<organism evidence="15 16">
    <name type="scientific">Oopsacas minuta</name>
    <dbReference type="NCBI Taxonomy" id="111878"/>
    <lineage>
        <taxon>Eukaryota</taxon>
        <taxon>Metazoa</taxon>
        <taxon>Porifera</taxon>
        <taxon>Hexactinellida</taxon>
        <taxon>Hexasterophora</taxon>
        <taxon>Lyssacinosida</taxon>
        <taxon>Leucopsacidae</taxon>
        <taxon>Oopsacas</taxon>
    </lineage>
</organism>
<evidence type="ECO:0000259" key="13">
    <source>
        <dbReference type="Pfam" id="PF02275"/>
    </source>
</evidence>
<dbReference type="PIRSF" id="PIRSF017632">
    <property type="entry name" value="Acid_ceramidase-like"/>
    <property type="match status" value="1"/>
</dbReference>
<dbReference type="PANTHER" id="PTHR28583:SF4">
    <property type="entry name" value="N-ACYLETHANOLAMINE-HYDROLYZING ACID AMIDASE"/>
    <property type="match status" value="1"/>
</dbReference>
<feature type="domain" description="Choloylglycine hydrolase/NAAA C-terminal" evidence="13">
    <location>
        <begin position="120"/>
        <end position="288"/>
    </location>
</feature>
<evidence type="ECO:0000256" key="4">
    <source>
        <dbReference type="ARBA" id="ARBA00022801"/>
    </source>
</evidence>
<name>A0AAV7K6F4_9METZ</name>
<evidence type="ECO:0000256" key="5">
    <source>
        <dbReference type="ARBA" id="ARBA00023098"/>
    </source>
</evidence>
<dbReference type="InterPro" id="IPR029132">
    <property type="entry name" value="CBAH/NAAA_C"/>
</dbReference>
<keyword evidence="5 10" id="KW-0443">Lipid metabolism</keyword>
<dbReference type="EC" id="3.5.1.60" evidence="8"/>
<evidence type="ECO:0000256" key="9">
    <source>
        <dbReference type="ARBA" id="ARBA00040404"/>
    </source>
</evidence>
<accession>A0AAV7K6F4</accession>
<evidence type="ECO:0000256" key="6">
    <source>
        <dbReference type="ARBA" id="ARBA00023180"/>
    </source>
</evidence>
<dbReference type="AlphaFoldDB" id="A0AAV7K6F4"/>
<comment type="subunit">
    <text evidence="7">Heterodimer of an alpha and a beta subunit, produced by autocatalytic cleavage.</text>
</comment>
<protein>
    <recommendedName>
        <fullName evidence="9">N-acylethanolamine-hydrolyzing acid amidase</fullName>
        <ecNumber evidence="8">3.5.1.60</ecNumber>
    </recommendedName>
</protein>
<evidence type="ECO:0000256" key="3">
    <source>
        <dbReference type="ARBA" id="ARBA00022729"/>
    </source>
</evidence>
<keyword evidence="16" id="KW-1185">Reference proteome</keyword>
<feature type="domain" description="Acid ceramidase N-terminal" evidence="14">
    <location>
        <begin position="26"/>
        <end position="84"/>
    </location>
</feature>
<dbReference type="InterPro" id="IPR016699">
    <property type="entry name" value="Acid_ceramidase-like"/>
</dbReference>
<evidence type="ECO:0000256" key="10">
    <source>
        <dbReference type="PIRNR" id="PIRNR017632"/>
    </source>
</evidence>
<proteinExistence type="inferred from homology"/>
<feature type="active site" description="Nucleophile" evidence="11">
    <location>
        <position position="120"/>
    </location>
</feature>
<evidence type="ECO:0000256" key="8">
    <source>
        <dbReference type="ARBA" id="ARBA00039046"/>
    </source>
</evidence>
<dbReference type="Pfam" id="PF15508">
    <property type="entry name" value="NAAA-beta"/>
    <property type="match status" value="1"/>
</dbReference>
<dbReference type="Gene3D" id="3.60.60.10">
    <property type="entry name" value="Penicillin V Acylase, Chain A"/>
    <property type="match status" value="1"/>
</dbReference>
<feature type="signal peptide" evidence="12">
    <location>
        <begin position="1"/>
        <end position="24"/>
    </location>
</feature>
<sequence>MLTWLAKVTLVLALIAVRVFPVNSVTPNRYQIDLDKQPEERWKEIAIDYKYQIKTVIADILELFQVSNKSIQLVTIIADNLEFYLPTEIAREIHGLSAYSGIPLGELLIYNILHEITSFCTSIVVEDEYGAIIHGRNLDFGMTNSLKDSVIIVDVTRYSDVVCTGITYAGYVGLFTGVKQDAFSLSANDRYSGDLLENILELLLNRQGKFVGLVMRELLQSDTAVYREALLELQTVELIAPCYVILGGVSPGEGAVITRGREGEIDVRFIDTDNNKWYVLETNYDWWNPPGDNRRAAAIQALESAGRKKMTGHGLYQVLSTPYVCNNLTTFTAIMSAGIAKEFNVIIREEDTKCVHV</sequence>
<evidence type="ECO:0000313" key="15">
    <source>
        <dbReference type="EMBL" id="KAI6656841.1"/>
    </source>
</evidence>
<dbReference type="GO" id="GO:0005764">
    <property type="term" value="C:lysosome"/>
    <property type="evidence" value="ECO:0007669"/>
    <property type="project" value="UniProtKB-UniRule"/>
</dbReference>
<evidence type="ECO:0000259" key="14">
    <source>
        <dbReference type="Pfam" id="PF15508"/>
    </source>
</evidence>
<evidence type="ECO:0000256" key="11">
    <source>
        <dbReference type="PIRSR" id="PIRSR017632-1"/>
    </source>
</evidence>